<dbReference type="GO" id="GO:0006412">
    <property type="term" value="P:translation"/>
    <property type="evidence" value="ECO:0007669"/>
    <property type="project" value="InterPro"/>
</dbReference>
<keyword evidence="5" id="KW-0809">Transit peptide</keyword>
<evidence type="ECO:0000256" key="3">
    <source>
        <dbReference type="ARBA" id="ARBA00004229"/>
    </source>
</evidence>
<dbReference type="PROSITE" id="PS00474">
    <property type="entry name" value="RIBOSOMAL_L3"/>
    <property type="match status" value="1"/>
</dbReference>
<evidence type="ECO:0000256" key="6">
    <source>
        <dbReference type="ARBA" id="ARBA00022980"/>
    </source>
</evidence>
<dbReference type="GO" id="GO:0009507">
    <property type="term" value="C:chloroplast"/>
    <property type="evidence" value="ECO:0007669"/>
    <property type="project" value="UniProtKB-SubCell"/>
</dbReference>
<reference evidence="13" key="1">
    <citation type="submission" date="2021-01" db="EMBL/GenBank/DDBJ databases">
        <authorList>
            <person name="Corre E."/>
            <person name="Pelletier E."/>
            <person name="Niang G."/>
            <person name="Scheremetjew M."/>
            <person name="Finn R."/>
            <person name="Kale V."/>
            <person name="Holt S."/>
            <person name="Cochrane G."/>
            <person name="Meng A."/>
            <person name="Brown T."/>
            <person name="Cohen L."/>
        </authorList>
    </citation>
    <scope>NUCLEOTIDE SEQUENCE</scope>
    <source>
        <strain evidence="13">CCMP1381</strain>
    </source>
</reference>
<evidence type="ECO:0000256" key="5">
    <source>
        <dbReference type="ARBA" id="ARBA00022946"/>
    </source>
</evidence>
<dbReference type="Gene3D" id="2.40.30.10">
    <property type="entry name" value="Translation factors"/>
    <property type="match status" value="1"/>
</dbReference>
<accession>A0A7S2BM36</accession>
<evidence type="ECO:0000256" key="7">
    <source>
        <dbReference type="ARBA" id="ARBA00023128"/>
    </source>
</evidence>
<dbReference type="FunFam" id="2.40.30.10:FF:000004">
    <property type="entry name" value="50S ribosomal protein L3"/>
    <property type="match status" value="1"/>
</dbReference>
<dbReference type="NCBIfam" id="TIGR03625">
    <property type="entry name" value="L3_bact"/>
    <property type="match status" value="1"/>
</dbReference>
<dbReference type="InterPro" id="IPR000597">
    <property type="entry name" value="Ribosomal_uL3"/>
</dbReference>
<evidence type="ECO:0000256" key="12">
    <source>
        <dbReference type="SAM" id="MobiDB-lite"/>
    </source>
</evidence>
<evidence type="ECO:0000313" key="13">
    <source>
        <dbReference type="EMBL" id="CAD9400601.1"/>
    </source>
</evidence>
<organism evidence="13">
    <name type="scientific">Octactis speculum</name>
    <dbReference type="NCBI Taxonomy" id="3111310"/>
    <lineage>
        <taxon>Eukaryota</taxon>
        <taxon>Sar</taxon>
        <taxon>Stramenopiles</taxon>
        <taxon>Ochrophyta</taxon>
        <taxon>Dictyochophyceae</taxon>
        <taxon>Dictyochales</taxon>
        <taxon>Dictyochaceae</taxon>
        <taxon>Octactis</taxon>
    </lineage>
</organism>
<feature type="region of interest" description="Disordered" evidence="12">
    <location>
        <begin position="234"/>
        <end position="274"/>
    </location>
</feature>
<evidence type="ECO:0000256" key="10">
    <source>
        <dbReference type="ARBA" id="ARBA00035503"/>
    </source>
</evidence>
<dbReference type="PANTHER" id="PTHR11229:SF8">
    <property type="entry name" value="LARGE RIBOSOMAL SUBUNIT PROTEIN UL3M"/>
    <property type="match status" value="1"/>
</dbReference>
<dbReference type="GO" id="GO:0003735">
    <property type="term" value="F:structural constituent of ribosome"/>
    <property type="evidence" value="ECO:0007669"/>
    <property type="project" value="InterPro"/>
</dbReference>
<comment type="subcellular location">
    <subcellularLocation>
        <location evidence="2">Mitochondrion</location>
    </subcellularLocation>
    <subcellularLocation>
        <location evidence="3">Plastid</location>
        <location evidence="3">Chloroplast</location>
    </subcellularLocation>
</comment>
<dbReference type="HAMAP" id="MF_01325_B">
    <property type="entry name" value="Ribosomal_uL3_B"/>
    <property type="match status" value="1"/>
</dbReference>
<evidence type="ECO:0000256" key="11">
    <source>
        <dbReference type="RuleBase" id="RU003905"/>
    </source>
</evidence>
<evidence type="ECO:0000256" key="8">
    <source>
        <dbReference type="ARBA" id="ARBA00023274"/>
    </source>
</evidence>
<evidence type="ECO:0000256" key="9">
    <source>
        <dbReference type="ARBA" id="ARBA00035209"/>
    </source>
</evidence>
<evidence type="ECO:0000256" key="2">
    <source>
        <dbReference type="ARBA" id="ARBA00004173"/>
    </source>
</evidence>
<dbReference type="GO" id="GO:0005762">
    <property type="term" value="C:mitochondrial large ribosomal subunit"/>
    <property type="evidence" value="ECO:0007669"/>
    <property type="project" value="TreeGrafter"/>
</dbReference>
<dbReference type="SUPFAM" id="SSF50447">
    <property type="entry name" value="Translation proteins"/>
    <property type="match status" value="1"/>
</dbReference>
<protein>
    <recommendedName>
        <fullName evidence="9">Large ribosomal subunit protein uL3m</fullName>
    </recommendedName>
    <alternativeName>
        <fullName evidence="10">50S ribosomal protein L3, chloroplastic</fullName>
    </alternativeName>
</protein>
<comment type="similarity">
    <text evidence="4 11">Belongs to the universal ribosomal protein uL3 family.</text>
</comment>
<keyword evidence="7" id="KW-0496">Mitochondrion</keyword>
<sequence length="274" mass="29891">MNIFPKSSMLMVRRTMTTQKQFGRTGALGIKAGMLAEFDHWGTRQELTVIQLDACEVVQVKTTKNDGYAALQLGVCAGKEKNAPQTLKNHFAKSGVEVKRKLGEFRVADDALLPPGTKIGAAHFVPGQLLDVCGVSKGKGFQGAMKRHNFSGQRASHGVSKTHRAMGSTGQCQNPGRVFKGKKMPGRMGNDRVTIQNLWLYKIDVDRNLLYVKGHVPGQNGGFLRIQDAVKGPKFPSPPPFSIPEDMGSDENRAVFHAPLSEVDPHSPAPVNDY</sequence>
<proteinExistence type="inferred from homology"/>
<evidence type="ECO:0000256" key="4">
    <source>
        <dbReference type="ARBA" id="ARBA00006540"/>
    </source>
</evidence>
<dbReference type="InterPro" id="IPR019926">
    <property type="entry name" value="Ribosomal_uL3_CS"/>
</dbReference>
<dbReference type="FunFam" id="3.30.160.810:FF:000001">
    <property type="entry name" value="50S ribosomal protein L3"/>
    <property type="match status" value="1"/>
</dbReference>
<dbReference type="InterPro" id="IPR009000">
    <property type="entry name" value="Transl_B-barrel_sf"/>
</dbReference>
<dbReference type="Pfam" id="PF00297">
    <property type="entry name" value="Ribosomal_L3"/>
    <property type="match status" value="1"/>
</dbReference>
<keyword evidence="8 11" id="KW-0687">Ribonucleoprotein</keyword>
<dbReference type="PANTHER" id="PTHR11229">
    <property type="entry name" value="50S RIBOSOMAL PROTEIN L3"/>
    <property type="match status" value="1"/>
</dbReference>
<evidence type="ECO:0000256" key="1">
    <source>
        <dbReference type="ARBA" id="ARBA00002570"/>
    </source>
</evidence>
<comment type="function">
    <text evidence="1">One of the primary rRNA binding proteins, it binds directly near the 3'-end of the 23S rRNA, where it nucleates assembly of the 50S subunit.</text>
</comment>
<dbReference type="InterPro" id="IPR019927">
    <property type="entry name" value="Ribosomal_uL3_bac/org-type"/>
</dbReference>
<dbReference type="Gene3D" id="3.30.160.810">
    <property type="match status" value="1"/>
</dbReference>
<gene>
    <name evidence="13" type="ORF">DSPE1174_LOCUS8501</name>
</gene>
<dbReference type="AlphaFoldDB" id="A0A7S2BM36"/>
<keyword evidence="6 11" id="KW-0689">Ribosomal protein</keyword>
<name>A0A7S2BM36_9STRA</name>
<dbReference type="EMBL" id="HBGS01016218">
    <property type="protein sequence ID" value="CAD9400601.1"/>
    <property type="molecule type" value="Transcribed_RNA"/>
</dbReference>